<evidence type="ECO:0000256" key="1">
    <source>
        <dbReference type="ARBA" id="ARBA00022491"/>
    </source>
</evidence>
<evidence type="ECO:0000313" key="7">
    <source>
        <dbReference type="EMBL" id="GLI23455.1"/>
    </source>
</evidence>
<protein>
    <submittedName>
        <fullName evidence="8">GNAT superfamily N-acetyltransferase</fullName>
    </submittedName>
</protein>
<keyword evidence="4" id="KW-0012">Acyltransferase</keyword>
<keyword evidence="3" id="KW-0808">Transferase</keyword>
<reference evidence="8 10" key="2">
    <citation type="submission" date="2023-07" db="EMBL/GenBank/DDBJ databases">
        <title>Genomic Encyclopedia of Type Strains, Phase IV (KMG-IV): sequencing the most valuable type-strain genomes for metagenomic binning, comparative biology and taxonomic classification.</title>
        <authorList>
            <person name="Goeker M."/>
        </authorList>
    </citation>
    <scope>NUCLEOTIDE SEQUENCE [LARGE SCALE GENOMIC DNA]</scope>
    <source>
        <strain evidence="8 10">DSM 338</strain>
    </source>
</reference>
<name>A0A9W6CN52_XANFL</name>
<organism evidence="7 9">
    <name type="scientific">Xanthobacter flavus</name>
    <dbReference type="NCBI Taxonomy" id="281"/>
    <lineage>
        <taxon>Bacteria</taxon>
        <taxon>Pseudomonadati</taxon>
        <taxon>Pseudomonadota</taxon>
        <taxon>Alphaproteobacteria</taxon>
        <taxon>Hyphomicrobiales</taxon>
        <taxon>Xanthobacteraceae</taxon>
        <taxon>Xanthobacter</taxon>
    </lineage>
</organism>
<dbReference type="AlphaFoldDB" id="A0A9W6CN52"/>
<dbReference type="Pfam" id="PF13673">
    <property type="entry name" value="Acetyltransf_10"/>
    <property type="match status" value="1"/>
</dbReference>
<dbReference type="RefSeq" id="WP_281808298.1">
    <property type="nucleotide sequence ID" value="NZ_BSDO01000004.1"/>
</dbReference>
<keyword evidence="10" id="KW-1185">Reference proteome</keyword>
<dbReference type="EMBL" id="BSDO01000004">
    <property type="protein sequence ID" value="GLI23455.1"/>
    <property type="molecule type" value="Genomic_DNA"/>
</dbReference>
<dbReference type="Proteomes" id="UP001245370">
    <property type="component" value="Unassembled WGS sequence"/>
</dbReference>
<reference evidence="7" key="1">
    <citation type="submission" date="2022-12" db="EMBL/GenBank/DDBJ databases">
        <title>Reference genome sequencing for broad-spectrum identification of bacterial and archaeal isolates by mass spectrometry.</title>
        <authorList>
            <person name="Sekiguchi Y."/>
            <person name="Tourlousse D.M."/>
        </authorList>
    </citation>
    <scope>NUCLEOTIDE SEQUENCE</scope>
    <source>
        <strain evidence="7">301</strain>
    </source>
</reference>
<evidence type="ECO:0000256" key="5">
    <source>
        <dbReference type="ARBA" id="ARBA00049880"/>
    </source>
</evidence>
<dbReference type="Proteomes" id="UP001144397">
    <property type="component" value="Unassembled WGS sequence"/>
</dbReference>
<evidence type="ECO:0000259" key="6">
    <source>
        <dbReference type="Pfam" id="PF13673"/>
    </source>
</evidence>
<dbReference type="GO" id="GO:0016747">
    <property type="term" value="F:acyltransferase activity, transferring groups other than amino-acyl groups"/>
    <property type="evidence" value="ECO:0007669"/>
    <property type="project" value="InterPro"/>
</dbReference>
<evidence type="ECO:0000256" key="3">
    <source>
        <dbReference type="ARBA" id="ARBA00022679"/>
    </source>
</evidence>
<dbReference type="GeneID" id="95763913"/>
<proteinExistence type="predicted"/>
<gene>
    <name evidence="8" type="ORF">GGQ86_003009</name>
    <name evidence="7" type="ORF">XFLAVUS301_31290</name>
</gene>
<comment type="catalytic activity">
    <reaction evidence="5">
        <text>glycyl-tRNA(Gly) + acetyl-CoA = N-acetylglycyl-tRNA(Gly) + CoA + H(+)</text>
        <dbReference type="Rhea" id="RHEA:81867"/>
        <dbReference type="Rhea" id="RHEA-COMP:9683"/>
        <dbReference type="Rhea" id="RHEA-COMP:19766"/>
        <dbReference type="ChEBI" id="CHEBI:15378"/>
        <dbReference type="ChEBI" id="CHEBI:57287"/>
        <dbReference type="ChEBI" id="CHEBI:57288"/>
        <dbReference type="ChEBI" id="CHEBI:78522"/>
        <dbReference type="ChEBI" id="CHEBI:232036"/>
    </reaction>
</comment>
<dbReference type="PANTHER" id="PTHR36449">
    <property type="entry name" value="ACETYLTRANSFERASE-RELATED"/>
    <property type="match status" value="1"/>
</dbReference>
<feature type="domain" description="N-acetyltransferase" evidence="6">
    <location>
        <begin position="102"/>
        <end position="168"/>
    </location>
</feature>
<dbReference type="InterPro" id="IPR000182">
    <property type="entry name" value="GNAT_dom"/>
</dbReference>
<dbReference type="InterPro" id="IPR016181">
    <property type="entry name" value="Acyl_CoA_acyltransferase"/>
</dbReference>
<comment type="caution">
    <text evidence="7">The sequence shown here is derived from an EMBL/GenBank/DDBJ whole genome shotgun (WGS) entry which is preliminary data.</text>
</comment>
<dbReference type="SUPFAM" id="SSF55729">
    <property type="entry name" value="Acyl-CoA N-acyltransferases (Nat)"/>
    <property type="match status" value="1"/>
</dbReference>
<evidence type="ECO:0000313" key="10">
    <source>
        <dbReference type="Proteomes" id="UP001245370"/>
    </source>
</evidence>
<dbReference type="PANTHER" id="PTHR36449:SF1">
    <property type="entry name" value="ACETYLTRANSFERASE"/>
    <property type="match status" value="1"/>
</dbReference>
<sequence>MSDVETAARSPETATTIEFKRLTAACQRGAFSCGEREIDTWFRSKSLKHHNNLYLRVMTAHLTGNPAPMGFYALSINLENESELEPRNRPIFRNTSGLFASVHLSWIAISRPMQRQGHGTTLMGAVLDDFYQIAVRTGIFALTLSAINPDVAQFYKKLGFVEYGSQTARPKLFLPSRSVIELHEQQS</sequence>
<keyword evidence="2" id="KW-1277">Toxin-antitoxin system</keyword>
<keyword evidence="1" id="KW-0678">Repressor</keyword>
<evidence type="ECO:0000313" key="8">
    <source>
        <dbReference type="EMBL" id="MDR6334527.1"/>
    </source>
</evidence>
<evidence type="ECO:0000256" key="4">
    <source>
        <dbReference type="ARBA" id="ARBA00023315"/>
    </source>
</evidence>
<evidence type="ECO:0000256" key="2">
    <source>
        <dbReference type="ARBA" id="ARBA00022649"/>
    </source>
</evidence>
<dbReference type="Gene3D" id="3.40.630.30">
    <property type="match status" value="1"/>
</dbReference>
<accession>A0A9W6CN52</accession>
<dbReference type="EMBL" id="JAVDPY010000005">
    <property type="protein sequence ID" value="MDR6334527.1"/>
    <property type="molecule type" value="Genomic_DNA"/>
</dbReference>
<evidence type="ECO:0000313" key="9">
    <source>
        <dbReference type="Proteomes" id="UP001144397"/>
    </source>
</evidence>